<dbReference type="PANTHER" id="PTHR45962:SF1">
    <property type="entry name" value="N-FATTY-ACYL-AMINO ACID SYNTHASE_HYDROLASE PM20D1"/>
    <property type="match status" value="1"/>
</dbReference>
<organism evidence="8 9">
    <name type="scientific">Qipengyuania mesophila</name>
    <dbReference type="NCBI Taxonomy" id="2867246"/>
    <lineage>
        <taxon>Bacteria</taxon>
        <taxon>Pseudomonadati</taxon>
        <taxon>Pseudomonadota</taxon>
        <taxon>Alphaproteobacteria</taxon>
        <taxon>Sphingomonadales</taxon>
        <taxon>Erythrobacteraceae</taxon>
        <taxon>Qipengyuania</taxon>
    </lineage>
</organism>
<dbReference type="InterPro" id="IPR002933">
    <property type="entry name" value="Peptidase_M20"/>
</dbReference>
<accession>A0ABS7JRY1</accession>
<dbReference type="NCBIfam" id="NF006596">
    <property type="entry name" value="PRK09133.1"/>
    <property type="match status" value="1"/>
</dbReference>
<sequence>MRASLIAASLLALAAAPASAKSTPAAVQEVVDLSKQAIGIRSVRGDGNETGKVAELFRDTLLKGGWSADDIEIVPVDDTAYLIATWPGSDPSLGPIVISAHMDVVEAKPEDWERDPFTAVVENGMLYGRGSSDTKFDAVQAMVATILLRQQGFKPKRSIVIAYSGDEETTMITSKMIAEKLRDAKLVLNVDGNSGVLDETTGKPAYWVWQGAEKTYGDFKLEVTNPGGHSSAPTDTNAIAQLSAALARIGAYRFTPEVNDITRDYFTKAADFEGDPLLAAAMRAFAKDPEDKAAIAVLRANPATIGSIGTTCVPTMIEGGHALNALPQRATGYVNCRIFPGHSKASIIAELKDVADEPALTIEEINPEYVTEADASPYDKTFVDAATKAIRASFGNVPIIASQSSGASDSMWYRALGVPSYGASGTFMKDSDGYAHGLNERVPITNIAKSIDYYHVLLTELASK</sequence>
<feature type="domain" description="Peptidase M20 dimerisation" evidence="7">
    <location>
        <begin position="213"/>
        <end position="359"/>
    </location>
</feature>
<dbReference type="Pfam" id="PF01546">
    <property type="entry name" value="Peptidase_M20"/>
    <property type="match status" value="1"/>
</dbReference>
<evidence type="ECO:0000256" key="3">
    <source>
        <dbReference type="ARBA" id="ARBA00022723"/>
    </source>
</evidence>
<dbReference type="Gene3D" id="3.40.630.10">
    <property type="entry name" value="Zn peptidases"/>
    <property type="match status" value="1"/>
</dbReference>
<comment type="caution">
    <text evidence="8">The sequence shown here is derived from an EMBL/GenBank/DDBJ whole genome shotgun (WGS) entry which is preliminary data.</text>
</comment>
<feature type="signal peptide" evidence="6">
    <location>
        <begin position="1"/>
        <end position="20"/>
    </location>
</feature>
<evidence type="ECO:0000256" key="5">
    <source>
        <dbReference type="ARBA" id="ARBA00022833"/>
    </source>
</evidence>
<dbReference type="Gene3D" id="3.30.70.360">
    <property type="match status" value="1"/>
</dbReference>
<dbReference type="InterPro" id="IPR036264">
    <property type="entry name" value="Bact_exopeptidase_dim_dom"/>
</dbReference>
<keyword evidence="5" id="KW-0862">Zinc</keyword>
<dbReference type="Proteomes" id="UP000782554">
    <property type="component" value="Unassembled WGS sequence"/>
</dbReference>
<evidence type="ECO:0000256" key="1">
    <source>
        <dbReference type="ARBA" id="ARBA00006247"/>
    </source>
</evidence>
<dbReference type="RefSeq" id="WP_221600645.1">
    <property type="nucleotide sequence ID" value="NZ_JAIGNU010000001.1"/>
</dbReference>
<dbReference type="SUPFAM" id="SSF53187">
    <property type="entry name" value="Zn-dependent exopeptidases"/>
    <property type="match status" value="1"/>
</dbReference>
<evidence type="ECO:0000313" key="9">
    <source>
        <dbReference type="Proteomes" id="UP000782554"/>
    </source>
</evidence>
<protein>
    <submittedName>
        <fullName evidence="8">M20/M25/M40 family metallo-hydrolase</fullName>
    </submittedName>
</protein>
<proteinExistence type="inferred from homology"/>
<dbReference type="EMBL" id="JAIGNU010000001">
    <property type="protein sequence ID" value="MBX7500402.1"/>
    <property type="molecule type" value="Genomic_DNA"/>
</dbReference>
<feature type="chain" id="PRO_5047134145" evidence="6">
    <location>
        <begin position="21"/>
        <end position="464"/>
    </location>
</feature>
<dbReference type="InterPro" id="IPR011650">
    <property type="entry name" value="Peptidase_M20_dimer"/>
</dbReference>
<evidence type="ECO:0000256" key="2">
    <source>
        <dbReference type="ARBA" id="ARBA00022670"/>
    </source>
</evidence>
<evidence type="ECO:0000256" key="6">
    <source>
        <dbReference type="SAM" id="SignalP"/>
    </source>
</evidence>
<evidence type="ECO:0000259" key="7">
    <source>
        <dbReference type="Pfam" id="PF07687"/>
    </source>
</evidence>
<evidence type="ECO:0000313" key="8">
    <source>
        <dbReference type="EMBL" id="MBX7500402.1"/>
    </source>
</evidence>
<keyword evidence="4" id="KW-0378">Hydrolase</keyword>
<name>A0ABS7JRY1_9SPHN</name>
<keyword evidence="3" id="KW-0479">Metal-binding</keyword>
<keyword evidence="2" id="KW-0645">Protease</keyword>
<dbReference type="SUPFAM" id="SSF55031">
    <property type="entry name" value="Bacterial exopeptidase dimerisation domain"/>
    <property type="match status" value="1"/>
</dbReference>
<dbReference type="Gene3D" id="1.10.150.900">
    <property type="match status" value="1"/>
</dbReference>
<keyword evidence="6" id="KW-0732">Signal</keyword>
<comment type="similarity">
    <text evidence="1">Belongs to the peptidase M20A family.</text>
</comment>
<dbReference type="Pfam" id="PF07687">
    <property type="entry name" value="M20_dimer"/>
    <property type="match status" value="1"/>
</dbReference>
<gene>
    <name evidence="8" type="ORF">K3181_02945</name>
</gene>
<dbReference type="InterPro" id="IPR047177">
    <property type="entry name" value="Pept_M20A"/>
</dbReference>
<reference evidence="8 9" key="1">
    <citation type="submission" date="2021-08" db="EMBL/GenBank/DDBJ databases">
        <title>Comparative Genomics Analysis of the Genus Qipengyuania Reveals Extensive Genetic Diversity and Metabolic Versatility, Including the Description of Fifteen Novel Species.</title>
        <authorList>
            <person name="Liu Y."/>
        </authorList>
    </citation>
    <scope>NUCLEOTIDE SEQUENCE [LARGE SCALE GENOMIC DNA]</scope>
    <source>
        <strain evidence="8 9">YG27</strain>
    </source>
</reference>
<evidence type="ECO:0000256" key="4">
    <source>
        <dbReference type="ARBA" id="ARBA00022801"/>
    </source>
</evidence>
<keyword evidence="9" id="KW-1185">Reference proteome</keyword>
<dbReference type="PANTHER" id="PTHR45962">
    <property type="entry name" value="N-FATTY-ACYL-AMINO ACID SYNTHASE/HYDROLASE PM20D1"/>
    <property type="match status" value="1"/>
</dbReference>